<dbReference type="InterPro" id="IPR010982">
    <property type="entry name" value="Lambda_DNA-bd_dom_sf"/>
</dbReference>
<dbReference type="Pfam" id="PF13443">
    <property type="entry name" value="HTH_26"/>
    <property type="match status" value="1"/>
</dbReference>
<dbReference type="RefSeq" id="WP_007565730.1">
    <property type="nucleotide sequence ID" value="NZ_JAJALK010000005.1"/>
</dbReference>
<dbReference type="SUPFAM" id="SSF47413">
    <property type="entry name" value="lambda repressor-like DNA-binding domains"/>
    <property type="match status" value="1"/>
</dbReference>
<dbReference type="Proteomes" id="UP001223420">
    <property type="component" value="Unassembled WGS sequence"/>
</dbReference>
<evidence type="ECO:0000259" key="1">
    <source>
        <dbReference type="Pfam" id="PF13443"/>
    </source>
</evidence>
<comment type="caution">
    <text evidence="2">The sequence shown here is derived from an EMBL/GenBank/DDBJ whole genome shotgun (WGS) entry which is preliminary data.</text>
</comment>
<feature type="domain" description="HTH cro/C1-type" evidence="1">
    <location>
        <begin position="35"/>
        <end position="82"/>
    </location>
</feature>
<evidence type="ECO:0000313" key="5">
    <source>
        <dbReference type="Proteomes" id="UP001432995"/>
    </source>
</evidence>
<dbReference type="Proteomes" id="UP001432995">
    <property type="component" value="Unassembled WGS sequence"/>
</dbReference>
<sequence>MSERIGSSFESFLNETGSKEDIYAAATKRVLAWQIEQAMEAQNMSKTQMAKKMKTSRSQLDRLLDPTNMAVQIDTIQKAAEAVGRKLVIELREPAPV</sequence>
<keyword evidence="2" id="KW-0238">DNA-binding</keyword>
<proteinExistence type="predicted"/>
<name>A0AAJ1TMD8_9HYPH</name>
<organism evidence="2 4">
    <name type="scientific">Methylobacterium brachiatum</name>
    <dbReference type="NCBI Taxonomy" id="269660"/>
    <lineage>
        <taxon>Bacteria</taxon>
        <taxon>Pseudomonadati</taxon>
        <taxon>Pseudomonadota</taxon>
        <taxon>Alphaproteobacteria</taxon>
        <taxon>Hyphomicrobiales</taxon>
        <taxon>Methylobacteriaceae</taxon>
        <taxon>Methylobacterium</taxon>
    </lineage>
</organism>
<dbReference type="Gene3D" id="1.10.260.40">
    <property type="entry name" value="lambda repressor-like DNA-binding domains"/>
    <property type="match status" value="1"/>
</dbReference>
<reference evidence="3" key="2">
    <citation type="submission" date="2024-06" db="EMBL/GenBank/DDBJ databases">
        <authorList>
            <person name="Campbell A.G."/>
        </authorList>
    </citation>
    <scope>NUCLEOTIDE SEQUENCE</scope>
    <source>
        <strain evidence="3">EM17</strain>
    </source>
</reference>
<accession>A0AAJ1TMD8</accession>
<evidence type="ECO:0000313" key="4">
    <source>
        <dbReference type="Proteomes" id="UP001223420"/>
    </source>
</evidence>
<evidence type="ECO:0000313" key="2">
    <source>
        <dbReference type="EMBL" id="MDQ0543652.1"/>
    </source>
</evidence>
<dbReference type="InterPro" id="IPR001387">
    <property type="entry name" value="Cro/C1-type_HTH"/>
</dbReference>
<dbReference type="EMBL" id="JAUSWL010000004">
    <property type="protein sequence ID" value="MDQ0543652.1"/>
    <property type="molecule type" value="Genomic_DNA"/>
</dbReference>
<dbReference type="EMBL" id="JBELQD010000055">
    <property type="protein sequence ID" value="MER2291696.1"/>
    <property type="molecule type" value="Genomic_DNA"/>
</dbReference>
<keyword evidence="5" id="KW-1185">Reference proteome</keyword>
<evidence type="ECO:0000313" key="3">
    <source>
        <dbReference type="EMBL" id="MER2291696.1"/>
    </source>
</evidence>
<dbReference type="GO" id="GO:0003677">
    <property type="term" value="F:DNA binding"/>
    <property type="evidence" value="ECO:0007669"/>
    <property type="project" value="UniProtKB-KW"/>
</dbReference>
<gene>
    <name evidence="3" type="ORF">ABS770_25910</name>
    <name evidence="2" type="ORF">QO001_002581</name>
</gene>
<protein>
    <submittedName>
        <fullName evidence="3">Helix-turn-helix domain-containing protein</fullName>
    </submittedName>
    <submittedName>
        <fullName evidence="2">XRE-type DNA-binding protein</fullName>
    </submittedName>
</protein>
<reference evidence="2" key="1">
    <citation type="submission" date="2023-07" db="EMBL/GenBank/DDBJ databases">
        <title>Genomic Encyclopedia of Type Strains, Phase IV (KMG-IV): sequencing the most valuable type-strain genomes for metagenomic binning, comparative biology and taxonomic classification.</title>
        <authorList>
            <person name="Goeker M."/>
        </authorList>
    </citation>
    <scope>NUCLEOTIDE SEQUENCE</scope>
    <source>
        <strain evidence="2">DSM 19569</strain>
    </source>
</reference>
<dbReference type="AlphaFoldDB" id="A0AAJ1TMD8"/>